<evidence type="ECO:0000313" key="10">
    <source>
        <dbReference type="Proteomes" id="UP000234498"/>
    </source>
</evidence>
<protein>
    <recommendedName>
        <fullName evidence="3">Mannitol-1-phosphate 5-dehydrogenase</fullName>
        <ecNumber evidence="2">1.1.1.17</ecNumber>
    </recommendedName>
</protein>
<evidence type="ECO:0000256" key="4">
    <source>
        <dbReference type="ARBA" id="ARBA00023002"/>
    </source>
</evidence>
<dbReference type="InterPro" id="IPR000669">
    <property type="entry name" value="Mannitol_DH"/>
</dbReference>
<gene>
    <name evidence="9" type="ORF">BLIN101_01085</name>
</gene>
<dbReference type="EC" id="1.1.1.17" evidence="2"/>
<organism evidence="9 10">
    <name type="scientific">Brevibacterium linens</name>
    <dbReference type="NCBI Taxonomy" id="1703"/>
    <lineage>
        <taxon>Bacteria</taxon>
        <taxon>Bacillati</taxon>
        <taxon>Actinomycetota</taxon>
        <taxon>Actinomycetes</taxon>
        <taxon>Micrococcales</taxon>
        <taxon>Brevibacteriaceae</taxon>
        <taxon>Brevibacterium</taxon>
    </lineage>
</organism>
<feature type="domain" description="Mannitol dehydrogenase C-terminal" evidence="8">
    <location>
        <begin position="308"/>
        <end position="495"/>
    </location>
</feature>
<dbReference type="InterPro" id="IPR050988">
    <property type="entry name" value="Mannitol_DH/Oxidoreductase"/>
</dbReference>
<comment type="catalytic activity">
    <reaction evidence="6">
        <text>D-mannitol 1-phosphate + NAD(+) = beta-D-fructose 6-phosphate + NADH + H(+)</text>
        <dbReference type="Rhea" id="RHEA:19661"/>
        <dbReference type="ChEBI" id="CHEBI:15378"/>
        <dbReference type="ChEBI" id="CHEBI:57540"/>
        <dbReference type="ChEBI" id="CHEBI:57634"/>
        <dbReference type="ChEBI" id="CHEBI:57945"/>
        <dbReference type="ChEBI" id="CHEBI:61381"/>
        <dbReference type="EC" id="1.1.1.17"/>
    </reaction>
</comment>
<dbReference type="GeneID" id="303222218"/>
<name>A0A2H1IDX1_BRELN</name>
<dbReference type="InterPro" id="IPR013131">
    <property type="entry name" value="Mannitol_DH_N"/>
</dbReference>
<evidence type="ECO:0000256" key="5">
    <source>
        <dbReference type="ARBA" id="ARBA00023027"/>
    </source>
</evidence>
<dbReference type="InterPro" id="IPR023027">
    <property type="entry name" value="Mannitol_DH_CS"/>
</dbReference>
<keyword evidence="5" id="KW-0520">NAD</keyword>
<dbReference type="PANTHER" id="PTHR43362">
    <property type="entry name" value="MANNITOL DEHYDROGENASE DSF1-RELATED"/>
    <property type="match status" value="1"/>
</dbReference>
<proteinExistence type="inferred from homology"/>
<dbReference type="Proteomes" id="UP000234498">
    <property type="component" value="Unassembled WGS sequence"/>
</dbReference>
<evidence type="ECO:0000313" key="9">
    <source>
        <dbReference type="EMBL" id="SMX73324.1"/>
    </source>
</evidence>
<evidence type="ECO:0000259" key="7">
    <source>
        <dbReference type="Pfam" id="PF01232"/>
    </source>
</evidence>
<reference evidence="9 10" key="1">
    <citation type="submission" date="2017-03" db="EMBL/GenBank/DDBJ databases">
        <authorList>
            <person name="Afonso C.L."/>
            <person name="Miller P.J."/>
            <person name="Scott M.A."/>
            <person name="Spackman E."/>
            <person name="Goraichik I."/>
            <person name="Dimitrov K.M."/>
            <person name="Suarez D.L."/>
            <person name="Swayne D.E."/>
        </authorList>
    </citation>
    <scope>NUCLEOTIDE SEQUENCE [LARGE SCALE GENOMIC DNA]</scope>
    <source>
        <strain evidence="9 10">Mu101</strain>
    </source>
</reference>
<evidence type="ECO:0000256" key="1">
    <source>
        <dbReference type="ARBA" id="ARBA00006541"/>
    </source>
</evidence>
<dbReference type="EMBL" id="FXZA01000003">
    <property type="protein sequence ID" value="SMX73324.1"/>
    <property type="molecule type" value="Genomic_DNA"/>
</dbReference>
<dbReference type="PANTHER" id="PTHR43362:SF1">
    <property type="entry name" value="MANNITOL DEHYDROGENASE 2-RELATED"/>
    <property type="match status" value="1"/>
</dbReference>
<evidence type="ECO:0000256" key="3">
    <source>
        <dbReference type="ARBA" id="ARBA00016219"/>
    </source>
</evidence>
<dbReference type="PROSITE" id="PS00974">
    <property type="entry name" value="MANNITOL_DHGENASE"/>
    <property type="match status" value="1"/>
</dbReference>
<dbReference type="SUPFAM" id="SSF48179">
    <property type="entry name" value="6-phosphogluconate dehydrogenase C-terminal domain-like"/>
    <property type="match status" value="1"/>
</dbReference>
<dbReference type="RefSeq" id="WP_101594187.1">
    <property type="nucleotide sequence ID" value="NZ_CP026734.1"/>
</dbReference>
<dbReference type="Pfam" id="PF01232">
    <property type="entry name" value="Mannitol_dh"/>
    <property type="match status" value="1"/>
</dbReference>
<dbReference type="InterPro" id="IPR013328">
    <property type="entry name" value="6PGD_dom2"/>
</dbReference>
<evidence type="ECO:0000256" key="2">
    <source>
        <dbReference type="ARBA" id="ARBA00012939"/>
    </source>
</evidence>
<feature type="domain" description="Mannitol dehydrogenase N-terminal" evidence="7">
    <location>
        <begin position="46"/>
        <end position="298"/>
    </location>
</feature>
<dbReference type="GO" id="GO:0019594">
    <property type="term" value="P:mannitol metabolic process"/>
    <property type="evidence" value="ECO:0007669"/>
    <property type="project" value="InterPro"/>
</dbReference>
<accession>A0A2H1IDX1</accession>
<dbReference type="GO" id="GO:0008926">
    <property type="term" value="F:mannitol-1-phosphate 5-dehydrogenase activity"/>
    <property type="evidence" value="ECO:0007669"/>
    <property type="project" value="UniProtKB-EC"/>
</dbReference>
<dbReference type="InterPro" id="IPR008927">
    <property type="entry name" value="6-PGluconate_DH-like_C_sf"/>
</dbReference>
<dbReference type="AlphaFoldDB" id="A0A2H1IDX1"/>
<dbReference type="InterPro" id="IPR013118">
    <property type="entry name" value="Mannitol_DH_C"/>
</dbReference>
<dbReference type="InterPro" id="IPR036291">
    <property type="entry name" value="NAD(P)-bd_dom_sf"/>
</dbReference>
<comment type="similarity">
    <text evidence="1">Belongs to the mannitol dehydrogenase family.</text>
</comment>
<keyword evidence="4 9" id="KW-0560">Oxidoreductase</keyword>
<dbReference type="SUPFAM" id="SSF51735">
    <property type="entry name" value="NAD(P)-binding Rossmann-fold domains"/>
    <property type="match status" value="1"/>
</dbReference>
<evidence type="ECO:0000259" key="8">
    <source>
        <dbReference type="Pfam" id="PF08125"/>
    </source>
</evidence>
<dbReference type="Gene3D" id="3.40.50.720">
    <property type="entry name" value="NAD(P)-binding Rossmann-like Domain"/>
    <property type="match status" value="1"/>
</dbReference>
<evidence type="ECO:0000256" key="6">
    <source>
        <dbReference type="ARBA" id="ARBA00048615"/>
    </source>
</evidence>
<dbReference type="OrthoDB" id="271711at2"/>
<dbReference type="Pfam" id="PF08125">
    <property type="entry name" value="Mannitol_dh_C"/>
    <property type="match status" value="1"/>
</dbReference>
<sequence>MTAPHTAPSDPRRGATPLALTTENLAEVADHGIAVPTYDRSAVSPGIVHFGVGGFHRAHMAMVLDDLLGAGLAADWGIVGAGVLPHDVAMRDALADQDHLYTLTLKHADGTKERRVIGSIIDYRFGPDDPAGLLDLLTDEAIRIVSLTVTEGGYNVNPVTGEFIAQEPTIVADVEALRAGALPATVFGYVVSALRARRAAGIAPFTVQSCDNISENGDVAAKMFSAFARLVDAELADWIAESVAFPNSMVDRITPATTDGDRADLVADTGVADAWPVVAEPFFQWVLEDEFTSGRPPYEEAWVQVVDDVQPYEHMKLRLLNSGHQGLAYFGLLGGYTFAHEAMANPDIPVYLRRYMDEEGTPSLAPLPGIDLDAYKDSLIERFSNPEIRDTLARLGAESSDRIPKWLLPVVKDNLASGHPIEVAAAICASWARYAEGHDETGGRFTIVDRYADELQAVAATQGEDPLAFVRQEQFFGPLAEEPRFTEPYLKALTSLHERGAKQTARRLAAHDEL</sequence>
<dbReference type="Gene3D" id="1.10.1040.10">
    <property type="entry name" value="N-(1-d-carboxylethyl)-l-norvaline Dehydrogenase, domain 2"/>
    <property type="match status" value="1"/>
</dbReference>
<dbReference type="PRINTS" id="PR00084">
    <property type="entry name" value="MTLDHDRGNASE"/>
</dbReference>